<dbReference type="InterPro" id="IPR009057">
    <property type="entry name" value="Homeodomain-like_sf"/>
</dbReference>
<dbReference type="PANTHER" id="PTHR30514:SF1">
    <property type="entry name" value="HTH-TYPE TRANSCRIPTIONAL REGULATOR HEXR-RELATED"/>
    <property type="match status" value="1"/>
</dbReference>
<keyword evidence="1" id="KW-0805">Transcription regulation</keyword>
<dbReference type="SUPFAM" id="SSF46689">
    <property type="entry name" value="Homeodomain-like"/>
    <property type="match status" value="1"/>
</dbReference>
<keyword evidence="7" id="KW-1185">Reference proteome</keyword>
<dbReference type="InterPro" id="IPR046348">
    <property type="entry name" value="SIS_dom_sf"/>
</dbReference>
<dbReference type="InterPro" id="IPR036388">
    <property type="entry name" value="WH-like_DNA-bd_sf"/>
</dbReference>
<organism evidence="6 7">
    <name type="scientific">Fundicoccus culcitae</name>
    <dbReference type="NCBI Taxonomy" id="2969821"/>
    <lineage>
        <taxon>Bacteria</taxon>
        <taxon>Bacillati</taxon>
        <taxon>Bacillota</taxon>
        <taxon>Bacilli</taxon>
        <taxon>Lactobacillales</taxon>
        <taxon>Aerococcaceae</taxon>
        <taxon>Fundicoccus</taxon>
    </lineage>
</organism>
<sequence length="292" mass="32883">MKNYYLTHLLKSKSPLFSETETKLSKHFLELDKELINMTIANVSEVTGVSQTTVFNFVKKLGFSGFQEFKIALATNSTNEVRSSTYTAYSDITDSDSYYTIAQKIVSFNIDSLQGILHSLDELQLENIIKLISGSKTLHFFGQGGSSIVAYDAYHKFLRTKFLCNYIGDSHMQLSYSTKLSKDDCVFVFSHSGQSVHTISLAKVAKESGAKIIGLTGNPTSSMLDYCDEQLIVYSEESKYRTESLTSRILYLTLIDIIYSIIMFMDEGESQLTMDKIRLALKDAKTTDDYIV</sequence>
<dbReference type="PROSITE" id="PS51071">
    <property type="entry name" value="HTH_RPIR"/>
    <property type="match status" value="1"/>
</dbReference>
<evidence type="ECO:0000256" key="1">
    <source>
        <dbReference type="ARBA" id="ARBA00023015"/>
    </source>
</evidence>
<dbReference type="Proteomes" id="UP001315967">
    <property type="component" value="Chromosome"/>
</dbReference>
<dbReference type="InterPro" id="IPR000281">
    <property type="entry name" value="HTH_RpiR"/>
</dbReference>
<dbReference type="InterPro" id="IPR035472">
    <property type="entry name" value="RpiR-like_SIS"/>
</dbReference>
<protein>
    <submittedName>
        <fullName evidence="6">MurR/RpiR family transcriptional regulator</fullName>
    </submittedName>
</protein>
<dbReference type="Gene3D" id="3.40.50.10490">
    <property type="entry name" value="Glucose-6-phosphate isomerase like protein, domain 1"/>
    <property type="match status" value="1"/>
</dbReference>
<name>A0ABY5P3V6_9LACT</name>
<dbReference type="PROSITE" id="PS51464">
    <property type="entry name" value="SIS"/>
    <property type="match status" value="1"/>
</dbReference>
<dbReference type="CDD" id="cd05013">
    <property type="entry name" value="SIS_RpiR"/>
    <property type="match status" value="1"/>
</dbReference>
<keyword evidence="2" id="KW-0238">DNA-binding</keyword>
<proteinExistence type="predicted"/>
<keyword evidence="3" id="KW-0804">Transcription</keyword>
<dbReference type="RefSeq" id="WP_313792908.1">
    <property type="nucleotide sequence ID" value="NZ_CP102453.1"/>
</dbReference>
<evidence type="ECO:0000259" key="5">
    <source>
        <dbReference type="PROSITE" id="PS51464"/>
    </source>
</evidence>
<dbReference type="EMBL" id="CP102453">
    <property type="protein sequence ID" value="UUX33407.1"/>
    <property type="molecule type" value="Genomic_DNA"/>
</dbReference>
<reference evidence="6 7" key="1">
    <citation type="submission" date="2022-08" db="EMBL/GenBank/DDBJ databases">
        <title>Aerococcaceae sp. nov isolated from spoiled eye mask.</title>
        <authorList>
            <person name="Zhou G."/>
            <person name="Xie X.-B."/>
            <person name="Shi Q.-S."/>
            <person name="Wang Y.-S."/>
            <person name="Wen X."/>
            <person name="Peng H."/>
            <person name="Yang X.-J."/>
            <person name="Tao H.-B."/>
            <person name="Huang X.-M."/>
        </authorList>
    </citation>
    <scope>NUCLEOTIDE SEQUENCE [LARGE SCALE GENOMIC DNA]</scope>
    <source>
        <strain evidence="7">DM20194951</strain>
    </source>
</reference>
<dbReference type="SUPFAM" id="SSF53697">
    <property type="entry name" value="SIS domain"/>
    <property type="match status" value="1"/>
</dbReference>
<evidence type="ECO:0000256" key="2">
    <source>
        <dbReference type="ARBA" id="ARBA00023125"/>
    </source>
</evidence>
<dbReference type="Pfam" id="PF01418">
    <property type="entry name" value="HTH_6"/>
    <property type="match status" value="1"/>
</dbReference>
<evidence type="ECO:0000313" key="7">
    <source>
        <dbReference type="Proteomes" id="UP001315967"/>
    </source>
</evidence>
<evidence type="ECO:0000256" key="3">
    <source>
        <dbReference type="ARBA" id="ARBA00023163"/>
    </source>
</evidence>
<feature type="domain" description="SIS" evidence="5">
    <location>
        <begin position="128"/>
        <end position="268"/>
    </location>
</feature>
<dbReference type="InterPro" id="IPR001347">
    <property type="entry name" value="SIS_dom"/>
</dbReference>
<evidence type="ECO:0000313" key="6">
    <source>
        <dbReference type="EMBL" id="UUX33407.1"/>
    </source>
</evidence>
<dbReference type="Pfam" id="PF01380">
    <property type="entry name" value="SIS"/>
    <property type="match status" value="1"/>
</dbReference>
<dbReference type="PANTHER" id="PTHR30514">
    <property type="entry name" value="GLUCOKINASE"/>
    <property type="match status" value="1"/>
</dbReference>
<dbReference type="Gene3D" id="1.10.10.10">
    <property type="entry name" value="Winged helix-like DNA-binding domain superfamily/Winged helix DNA-binding domain"/>
    <property type="match status" value="1"/>
</dbReference>
<feature type="domain" description="HTH rpiR-type" evidence="4">
    <location>
        <begin position="4"/>
        <end position="80"/>
    </location>
</feature>
<gene>
    <name evidence="6" type="ORF">NRE15_10915</name>
</gene>
<accession>A0ABY5P3V6</accession>
<evidence type="ECO:0000259" key="4">
    <source>
        <dbReference type="PROSITE" id="PS51071"/>
    </source>
</evidence>
<dbReference type="InterPro" id="IPR047640">
    <property type="entry name" value="RpiR-like"/>
</dbReference>